<sequence length="517" mass="60417">MDNSDKIHDLIDSANNNNVNSQNELVKLFVHNCLIQSVLNFAKPFKWNNIIENAIQDSNYMYFILSFYSYKDNYKKYKEFYREIIDGLFLKTNKSSSLDALTHNNLGFIYSNGILKKIKITKSITHYCKAINMNSKHAQSNLAALIGSNYYDNKFVKLLEETVFKENTLPISRKTINTKIHELYKLSAIQFNPNAEYALYIAYNFGVLSNQKESDKFLKLSAKNGFNISQNIIGTRYLQNNPTSKKYQKGITYLKKSAIQGDTGSQLSLIKIYYEQYHKNITTNINEMVFWCLKCKPRILFFEHLFDVSPVFFNKKETDNNSHEENQSIVDIETTILSKIQLLLVKTKYDCICNDSTTITNILDTLESKFFKIIESRQKIQNSSSIFYISQIRLVDSVHQNIIDQQNKTGIIPFVKNYQVDEETYMSIGFDSIEICDQLENLLNNDMCAENIVELLLKLDELCKEKSYHSKILKITNILENYRSQVITFLEDNLTSRENYFFKKYKHIDRNYILSSY</sequence>
<accession>A0A0G2Y445</accession>
<reference evidence="1 2" key="1">
    <citation type="submission" date="2014-10" db="EMBL/GenBank/DDBJ databases">
        <title>Pan-genome analysis of Brazilian lineage A amoebal mimiviruses.</title>
        <authorList>
            <person name="Assis F.L."/>
            <person name="Abrahao J.S."/>
            <person name="Kroon E.G."/>
            <person name="Dornas F.P."/>
            <person name="Andrade K.R."/>
            <person name="Borato P.V.M."/>
            <person name="Pilotto M.R."/>
            <person name="Benamar S."/>
            <person name="LaScola B."/>
            <person name="Colson P."/>
        </authorList>
    </citation>
    <scope>NUCLEOTIDE SEQUENCE [LARGE SCALE GENOMIC DNA]</scope>
    <source>
        <strain evidence="1 2">Kroon</strain>
    </source>
</reference>
<dbReference type="KEGG" id="vg:80514378"/>
<dbReference type="PANTHER" id="PTHR11102:SF147">
    <property type="entry name" value="SEL1L ADAPTOR SUBUNIT OF ERAD E3 UBIQUITIN LIGASE"/>
    <property type="match status" value="1"/>
</dbReference>
<dbReference type="Gene3D" id="1.25.40.10">
    <property type="entry name" value="Tetratricopeptide repeat domain"/>
    <property type="match status" value="1"/>
</dbReference>
<evidence type="ECO:0000313" key="1">
    <source>
        <dbReference type="EMBL" id="AKI80580.1"/>
    </source>
</evidence>
<dbReference type="PANTHER" id="PTHR11102">
    <property type="entry name" value="SEL-1-LIKE PROTEIN"/>
    <property type="match status" value="1"/>
</dbReference>
<dbReference type="InterPro" id="IPR011990">
    <property type="entry name" value="TPR-like_helical_dom_sf"/>
</dbReference>
<dbReference type="Proteomes" id="UP000240461">
    <property type="component" value="Segment"/>
</dbReference>
<dbReference type="SUPFAM" id="SSF81901">
    <property type="entry name" value="HCP-like"/>
    <property type="match status" value="2"/>
</dbReference>
<protein>
    <submittedName>
        <fullName evidence="1">Sel1-like repeat-containing protein</fullName>
    </submittedName>
</protein>
<keyword evidence="2" id="KW-1185">Reference proteome</keyword>
<organism evidence="1 2">
    <name type="scientific">Acanthamoeba polyphaga mimivirus Kroon</name>
    <dbReference type="NCBI Taxonomy" id="3069720"/>
    <lineage>
        <taxon>Viruses</taxon>
        <taxon>Varidnaviria</taxon>
        <taxon>Bamfordvirae</taxon>
        <taxon>Nucleocytoviricota</taxon>
        <taxon>Megaviricetes</taxon>
        <taxon>Imitervirales</taxon>
        <taxon>Mimiviridae</taxon>
        <taxon>Megamimivirinae</taxon>
        <taxon>Mimivirus</taxon>
        <taxon>Mimivirus lagoaense</taxon>
    </lineage>
</organism>
<dbReference type="GO" id="GO:0036503">
    <property type="term" value="P:ERAD pathway"/>
    <property type="evidence" value="ECO:0007669"/>
    <property type="project" value="TreeGrafter"/>
</dbReference>
<proteinExistence type="predicted"/>
<dbReference type="SMART" id="SM00671">
    <property type="entry name" value="SEL1"/>
    <property type="match status" value="3"/>
</dbReference>
<name>A0A0G2Y445_9VIRU</name>
<dbReference type="InterPro" id="IPR006597">
    <property type="entry name" value="Sel1-like"/>
</dbReference>
<dbReference type="EMBL" id="KM982402">
    <property type="protein sequence ID" value="AKI80580.1"/>
    <property type="molecule type" value="Genomic_DNA"/>
</dbReference>
<evidence type="ECO:0000313" key="2">
    <source>
        <dbReference type="Proteomes" id="UP000240461"/>
    </source>
</evidence>
<dbReference type="InterPro" id="IPR050767">
    <property type="entry name" value="Sel1_AlgK"/>
</dbReference>